<dbReference type="InterPro" id="IPR025293">
    <property type="entry name" value="YfiR/HmsC-like"/>
</dbReference>
<gene>
    <name evidence="1" type="ORF">G8770_15890</name>
</gene>
<evidence type="ECO:0000313" key="1">
    <source>
        <dbReference type="EMBL" id="NHO67033.1"/>
    </source>
</evidence>
<proteinExistence type="predicted"/>
<reference evidence="1" key="1">
    <citation type="submission" date="2020-03" db="EMBL/GenBank/DDBJ databases">
        <authorList>
            <person name="Guo F."/>
        </authorList>
    </citation>
    <scope>NUCLEOTIDE SEQUENCE</scope>
    <source>
        <strain evidence="1">JCM 30134</strain>
    </source>
</reference>
<accession>A0A9E5MML6</accession>
<dbReference type="EMBL" id="JAAONZ010000013">
    <property type="protein sequence ID" value="NHO67033.1"/>
    <property type="molecule type" value="Genomic_DNA"/>
</dbReference>
<keyword evidence="2" id="KW-1185">Reference proteome</keyword>
<protein>
    <submittedName>
        <fullName evidence="1">YfiR family protein</fullName>
    </submittedName>
</protein>
<comment type="caution">
    <text evidence="1">The sequence shown here is derived from an EMBL/GenBank/DDBJ whole genome shotgun (WGS) entry which is preliminary data.</text>
</comment>
<dbReference type="Proteomes" id="UP000787472">
    <property type="component" value="Unassembled WGS sequence"/>
</dbReference>
<organism evidence="1 2">
    <name type="scientific">Pseudomaricurvus hydrocarbonicus</name>
    <dbReference type="NCBI Taxonomy" id="1470433"/>
    <lineage>
        <taxon>Bacteria</taxon>
        <taxon>Pseudomonadati</taxon>
        <taxon>Pseudomonadota</taxon>
        <taxon>Gammaproteobacteria</taxon>
        <taxon>Cellvibrionales</taxon>
        <taxon>Cellvibrionaceae</taxon>
        <taxon>Pseudomaricurvus</taxon>
    </lineage>
</organism>
<dbReference type="RefSeq" id="WP_167188959.1">
    <property type="nucleotide sequence ID" value="NZ_JAAONZ010000013.1"/>
</dbReference>
<evidence type="ECO:0000313" key="2">
    <source>
        <dbReference type="Proteomes" id="UP000787472"/>
    </source>
</evidence>
<dbReference type="Pfam" id="PF13689">
    <property type="entry name" value="DUF4154"/>
    <property type="match status" value="1"/>
</dbReference>
<dbReference type="AlphaFoldDB" id="A0A9E5MML6"/>
<name>A0A9E5MML6_9GAMM</name>
<sequence>MQLNQLKSAFVLNIAKFVRWPDAQLQQRGDQLNLCYYQEDVLGAADDMIRGREVGGRRLQLERIGTPEGLSACDILLLSEAGAERMIKAPLVSRTTPVLVIADMTDHKSTGKVYPGVHVALVRRGNRIGFEINLTAANQAGLKFSSRLLQLARIVGEET</sequence>